<accession>A0A381NSB6</accession>
<comment type="catalytic activity">
    <reaction evidence="1">
        <text>L-glutamate = D-glutamate</text>
        <dbReference type="Rhea" id="RHEA:12813"/>
        <dbReference type="ChEBI" id="CHEBI:29985"/>
        <dbReference type="ChEBI" id="CHEBI:29986"/>
        <dbReference type="EC" id="5.1.1.3"/>
    </reaction>
</comment>
<dbReference type="EMBL" id="UINC01000497">
    <property type="protein sequence ID" value="SUZ56363.1"/>
    <property type="molecule type" value="Genomic_DNA"/>
</dbReference>
<evidence type="ECO:0000256" key="3">
    <source>
        <dbReference type="ARBA" id="ARBA00022960"/>
    </source>
</evidence>
<dbReference type="FunFam" id="3.40.50.1860:FF:000001">
    <property type="entry name" value="Glutamate racemase"/>
    <property type="match status" value="1"/>
</dbReference>
<dbReference type="InterPro" id="IPR015942">
    <property type="entry name" value="Asp/Glu/hydantoin_racemase"/>
</dbReference>
<evidence type="ECO:0000256" key="5">
    <source>
        <dbReference type="ARBA" id="ARBA00023235"/>
    </source>
</evidence>
<dbReference type="PROSITE" id="PS00923">
    <property type="entry name" value="ASP_GLU_RACEMASE_1"/>
    <property type="match status" value="1"/>
</dbReference>
<dbReference type="AlphaFoldDB" id="A0A381NSB6"/>
<dbReference type="Pfam" id="PF01177">
    <property type="entry name" value="Asp_Glu_race"/>
    <property type="match status" value="1"/>
</dbReference>
<dbReference type="GO" id="GO:0071555">
    <property type="term" value="P:cell wall organization"/>
    <property type="evidence" value="ECO:0007669"/>
    <property type="project" value="UniProtKB-KW"/>
</dbReference>
<dbReference type="Gene3D" id="3.40.50.1860">
    <property type="match status" value="2"/>
</dbReference>
<dbReference type="NCBIfam" id="TIGR00067">
    <property type="entry name" value="glut_race"/>
    <property type="match status" value="1"/>
</dbReference>
<dbReference type="PROSITE" id="PS00924">
    <property type="entry name" value="ASP_GLU_RACEMASE_2"/>
    <property type="match status" value="1"/>
</dbReference>
<dbReference type="GO" id="GO:0008881">
    <property type="term" value="F:glutamate racemase activity"/>
    <property type="evidence" value="ECO:0007669"/>
    <property type="project" value="UniProtKB-EC"/>
</dbReference>
<keyword evidence="6" id="KW-0961">Cell wall biogenesis/degradation</keyword>
<protein>
    <recommendedName>
        <fullName evidence="2">glutamate racemase</fullName>
        <ecNumber evidence="2">5.1.1.3</ecNumber>
    </recommendedName>
</protein>
<dbReference type="GO" id="GO:0009252">
    <property type="term" value="P:peptidoglycan biosynthetic process"/>
    <property type="evidence" value="ECO:0007669"/>
    <property type="project" value="UniProtKB-KW"/>
</dbReference>
<evidence type="ECO:0000256" key="1">
    <source>
        <dbReference type="ARBA" id="ARBA00001602"/>
    </source>
</evidence>
<proteinExistence type="inferred from homology"/>
<dbReference type="InterPro" id="IPR004391">
    <property type="entry name" value="Glu_race"/>
</dbReference>
<dbReference type="InterPro" id="IPR033134">
    <property type="entry name" value="Asp/Glu_racemase_AS_2"/>
</dbReference>
<dbReference type="PANTHER" id="PTHR21198">
    <property type="entry name" value="GLUTAMATE RACEMASE"/>
    <property type="match status" value="1"/>
</dbReference>
<gene>
    <name evidence="7" type="ORF">METZ01_LOCUS9217</name>
</gene>
<dbReference type="PANTHER" id="PTHR21198:SF2">
    <property type="entry name" value="GLUTAMATE RACEMASE"/>
    <property type="match status" value="1"/>
</dbReference>
<dbReference type="GO" id="GO:0008360">
    <property type="term" value="P:regulation of cell shape"/>
    <property type="evidence" value="ECO:0007669"/>
    <property type="project" value="UniProtKB-KW"/>
</dbReference>
<evidence type="ECO:0000256" key="6">
    <source>
        <dbReference type="ARBA" id="ARBA00023316"/>
    </source>
</evidence>
<organism evidence="7">
    <name type="scientific">marine metagenome</name>
    <dbReference type="NCBI Taxonomy" id="408172"/>
    <lineage>
        <taxon>unclassified sequences</taxon>
        <taxon>metagenomes</taxon>
        <taxon>ecological metagenomes</taxon>
    </lineage>
</organism>
<sequence>VLKSLETILPNESFIYFGDTAHVPYGTKSAETVIRYSQHIMDFFQKHETKAVVIACNTASAVAFQHLQQLYNIPLFDVVTPSVEFAINHTKNKNIGVVGTFSTIYSNAYTKMFQKLGSGCNVKEIACPLFVPIIEEGWANTDIAENIAKTYLNEFQNINIDTLILGCTHYPIMVNTIQKVLSNQINLVYSGKTVGIKLKEYLKKQNCENSSLSSQPAKYFVTDFPQKFDELGSRFLGRQLNNVVHISII</sequence>
<evidence type="ECO:0000313" key="7">
    <source>
        <dbReference type="EMBL" id="SUZ56363.1"/>
    </source>
</evidence>
<dbReference type="EC" id="5.1.1.3" evidence="2"/>
<dbReference type="HAMAP" id="MF_00258">
    <property type="entry name" value="Glu_racemase"/>
    <property type="match status" value="1"/>
</dbReference>
<keyword evidence="3" id="KW-0133">Cell shape</keyword>
<reference evidence="7" key="1">
    <citation type="submission" date="2018-05" db="EMBL/GenBank/DDBJ databases">
        <authorList>
            <person name="Lanie J.A."/>
            <person name="Ng W.-L."/>
            <person name="Kazmierczak K.M."/>
            <person name="Andrzejewski T.M."/>
            <person name="Davidsen T.M."/>
            <person name="Wayne K.J."/>
            <person name="Tettelin H."/>
            <person name="Glass J.I."/>
            <person name="Rusch D."/>
            <person name="Podicherti R."/>
            <person name="Tsui H.-C.T."/>
            <person name="Winkler M.E."/>
        </authorList>
    </citation>
    <scope>NUCLEOTIDE SEQUENCE</scope>
</reference>
<feature type="non-terminal residue" evidence="7">
    <location>
        <position position="1"/>
    </location>
</feature>
<evidence type="ECO:0000256" key="4">
    <source>
        <dbReference type="ARBA" id="ARBA00022984"/>
    </source>
</evidence>
<dbReference type="SUPFAM" id="SSF53681">
    <property type="entry name" value="Aspartate/glutamate racemase"/>
    <property type="match status" value="2"/>
</dbReference>
<dbReference type="InterPro" id="IPR001920">
    <property type="entry name" value="Asp/Glu_race"/>
</dbReference>
<name>A0A381NSB6_9ZZZZ</name>
<keyword evidence="5" id="KW-0413">Isomerase</keyword>
<dbReference type="InterPro" id="IPR018187">
    <property type="entry name" value="Asp/Glu_racemase_AS_1"/>
</dbReference>
<keyword evidence="4" id="KW-0573">Peptidoglycan synthesis</keyword>
<evidence type="ECO:0000256" key="2">
    <source>
        <dbReference type="ARBA" id="ARBA00013090"/>
    </source>
</evidence>